<dbReference type="Proteomes" id="UP000304951">
    <property type="component" value="Unassembled WGS sequence"/>
</dbReference>
<dbReference type="PANTHER" id="PTHR43364:SF4">
    <property type="entry name" value="NAD(P)-LINKED OXIDOREDUCTASE SUPERFAMILY PROTEIN"/>
    <property type="match status" value="1"/>
</dbReference>
<dbReference type="AlphaFoldDB" id="A0A4S8SFM1"/>
<dbReference type="SUPFAM" id="SSF51430">
    <property type="entry name" value="NAD(P)-linked oxidoreductase"/>
    <property type="match status" value="1"/>
</dbReference>
<dbReference type="GO" id="GO:0016491">
    <property type="term" value="F:oxidoreductase activity"/>
    <property type="evidence" value="ECO:0007669"/>
    <property type="project" value="UniProtKB-KW"/>
</dbReference>
<comment type="caution">
    <text evidence="3">The sequence shown here is derived from an EMBL/GenBank/DDBJ whole genome shotgun (WGS) entry which is preliminary data.</text>
</comment>
<keyword evidence="1" id="KW-0560">Oxidoreductase</keyword>
<evidence type="ECO:0000256" key="1">
    <source>
        <dbReference type="ARBA" id="ARBA00023002"/>
    </source>
</evidence>
<protein>
    <submittedName>
        <fullName evidence="3">Aldo/keto reductase</fullName>
    </submittedName>
</protein>
<proteinExistence type="predicted"/>
<dbReference type="CDD" id="cd19075">
    <property type="entry name" value="AKR_AKR7A1-5"/>
    <property type="match status" value="1"/>
</dbReference>
<evidence type="ECO:0000313" key="3">
    <source>
        <dbReference type="EMBL" id="THV69321.1"/>
    </source>
</evidence>
<evidence type="ECO:0000313" key="4">
    <source>
        <dbReference type="Proteomes" id="UP000304951"/>
    </source>
</evidence>
<reference evidence="3 4" key="1">
    <citation type="submission" date="2018-10" db="EMBL/GenBank/DDBJ databases">
        <title>Fifty Aureobasidium pullulans genomes reveal a recombining polyextremotolerant generalist.</title>
        <authorList>
            <person name="Gostincar C."/>
            <person name="Turk M."/>
            <person name="Zajc J."/>
            <person name="Gunde-Cimerman N."/>
        </authorList>
    </citation>
    <scope>NUCLEOTIDE SEQUENCE [LARGE SCALE GENOMIC DNA]</scope>
    <source>
        <strain evidence="3 4">EXF-11900</strain>
    </source>
</reference>
<evidence type="ECO:0000259" key="2">
    <source>
        <dbReference type="Pfam" id="PF00248"/>
    </source>
</evidence>
<dbReference type="InterPro" id="IPR036812">
    <property type="entry name" value="NAD(P)_OxRdtase_dom_sf"/>
</dbReference>
<dbReference type="PANTHER" id="PTHR43364">
    <property type="entry name" value="NADH-SPECIFIC METHYLGLYOXAL REDUCTASE-RELATED"/>
    <property type="match status" value="1"/>
</dbReference>
<gene>
    <name evidence="3" type="ORF">D6D28_05986</name>
</gene>
<dbReference type="Pfam" id="PF00248">
    <property type="entry name" value="Aldo_ket_red"/>
    <property type="match status" value="1"/>
</dbReference>
<accession>A0A4S8SFM1</accession>
<sequence length="326" mass="35137">MESIIMSGSGIKTVFGGASVGIGTFKTVEQCDEVFKILKAHGVDTIDTAQLYGSSEQILGEAKAGEQFIIDSKTPGGLSPPTNTKDLILENGHESARKLGTSINVFYIHAPSASEPNADVLSAINELYKAGVFKKFGLSNFAAGDVQAVYDYCEKNGSVLPTVYQGNYSPVARRQDTELLPTLRKLGISFYAYSPLAGGFLTKSKQEVLDGKGRFGLEGIGAIYNNMYSRPLLLDALARWERIASEAGVPRAELAYRWVKYNSALKPEHGDAVIVGSSSTEQLEQALEGLDHGPLPAEVVEKINSVWETIKHVAPLDNFADGMKPS</sequence>
<dbReference type="InterPro" id="IPR050523">
    <property type="entry name" value="AKR_Detox_Biosynth"/>
</dbReference>
<organism evidence="3 4">
    <name type="scientific">Aureobasidium pullulans</name>
    <name type="common">Black yeast</name>
    <name type="synonym">Pullularia pullulans</name>
    <dbReference type="NCBI Taxonomy" id="5580"/>
    <lineage>
        <taxon>Eukaryota</taxon>
        <taxon>Fungi</taxon>
        <taxon>Dikarya</taxon>
        <taxon>Ascomycota</taxon>
        <taxon>Pezizomycotina</taxon>
        <taxon>Dothideomycetes</taxon>
        <taxon>Dothideomycetidae</taxon>
        <taxon>Dothideales</taxon>
        <taxon>Saccotheciaceae</taxon>
        <taxon>Aureobasidium</taxon>
    </lineage>
</organism>
<dbReference type="EMBL" id="QZAF01000261">
    <property type="protein sequence ID" value="THV69321.1"/>
    <property type="molecule type" value="Genomic_DNA"/>
</dbReference>
<dbReference type="InterPro" id="IPR023210">
    <property type="entry name" value="NADP_OxRdtase_dom"/>
</dbReference>
<feature type="domain" description="NADP-dependent oxidoreductase" evidence="2">
    <location>
        <begin position="14"/>
        <end position="308"/>
    </location>
</feature>
<name>A0A4S8SFM1_AURPU</name>
<dbReference type="Gene3D" id="3.20.20.100">
    <property type="entry name" value="NADP-dependent oxidoreductase domain"/>
    <property type="match status" value="1"/>
</dbReference>